<dbReference type="InterPro" id="IPR050494">
    <property type="entry name" value="Ser_Thr_dual-spec_kinase"/>
</dbReference>
<dbReference type="InterPro" id="IPR008271">
    <property type="entry name" value="Ser/Thr_kinase_AS"/>
</dbReference>
<keyword evidence="5" id="KW-0067">ATP-binding</keyword>
<sequence>MLDAFVHRGGGGGGGPIDGGFHCLVFELLSHSLYDVLRSTSFKGVSLGLIRKFARQILSALSFLRSRGVVHCDLKPENVLLVSADRSAVKLIDFGSSCLVGDTPDFTYVQSRFYRAAEVILGLPYGSEIDSWSLGCILVEMHAGTPLFPGKDERDQLGKIAEALG</sequence>
<evidence type="ECO:0000256" key="3">
    <source>
        <dbReference type="ARBA" id="ARBA00022741"/>
    </source>
</evidence>
<dbReference type="Pfam" id="PF00069">
    <property type="entry name" value="Pkinase"/>
    <property type="match status" value="1"/>
</dbReference>
<dbReference type="AlphaFoldDB" id="C1FH59"/>
<dbReference type="SMART" id="SM00220">
    <property type="entry name" value="S_TKc"/>
    <property type="match status" value="1"/>
</dbReference>
<name>C1FH59_MICCC</name>
<evidence type="ECO:0000256" key="4">
    <source>
        <dbReference type="ARBA" id="ARBA00022777"/>
    </source>
</evidence>
<dbReference type="GO" id="GO:0004674">
    <property type="term" value="F:protein serine/threonine kinase activity"/>
    <property type="evidence" value="ECO:0007669"/>
    <property type="project" value="UniProtKB-KW"/>
</dbReference>
<keyword evidence="8" id="KW-1185">Reference proteome</keyword>
<dbReference type="PANTHER" id="PTHR24058:SF28">
    <property type="entry name" value="SERINE_THREONINE-PROTEIN KINASE MINIBRAIN"/>
    <property type="match status" value="1"/>
</dbReference>
<dbReference type="InParanoid" id="C1FH59"/>
<evidence type="ECO:0000259" key="6">
    <source>
        <dbReference type="PROSITE" id="PS50011"/>
    </source>
</evidence>
<dbReference type="GeneID" id="8246787"/>
<evidence type="ECO:0000256" key="1">
    <source>
        <dbReference type="ARBA" id="ARBA00022527"/>
    </source>
</evidence>
<dbReference type="PROSITE" id="PS00108">
    <property type="entry name" value="PROTEIN_KINASE_ST"/>
    <property type="match status" value="1"/>
</dbReference>
<dbReference type="PROSITE" id="PS50011">
    <property type="entry name" value="PROTEIN_KINASE_DOM"/>
    <property type="match status" value="1"/>
</dbReference>
<keyword evidence="2" id="KW-0808">Transferase</keyword>
<evidence type="ECO:0000256" key="5">
    <source>
        <dbReference type="ARBA" id="ARBA00022840"/>
    </source>
</evidence>
<dbReference type="EMBL" id="CP001576">
    <property type="protein sequence ID" value="ACO69767.1"/>
    <property type="molecule type" value="Genomic_DNA"/>
</dbReference>
<dbReference type="KEGG" id="mis:MICPUN_85999"/>
<dbReference type="InterPro" id="IPR011009">
    <property type="entry name" value="Kinase-like_dom_sf"/>
</dbReference>
<dbReference type="InterPro" id="IPR000719">
    <property type="entry name" value="Prot_kinase_dom"/>
</dbReference>
<dbReference type="OrthoDB" id="25592at2759"/>
<evidence type="ECO:0000256" key="2">
    <source>
        <dbReference type="ARBA" id="ARBA00022679"/>
    </source>
</evidence>
<gene>
    <name evidence="7" type="ORF">MICPUN_85999</name>
</gene>
<evidence type="ECO:0000313" key="7">
    <source>
        <dbReference type="EMBL" id="ACO69767.1"/>
    </source>
</evidence>
<feature type="non-terminal residue" evidence="7">
    <location>
        <position position="165"/>
    </location>
</feature>
<dbReference type="Gene3D" id="1.10.510.10">
    <property type="entry name" value="Transferase(Phosphotransferase) domain 1"/>
    <property type="match status" value="1"/>
</dbReference>
<dbReference type="STRING" id="296587.C1FH59"/>
<dbReference type="SUPFAM" id="SSF56112">
    <property type="entry name" value="Protein kinase-like (PK-like)"/>
    <property type="match status" value="1"/>
</dbReference>
<dbReference type="RefSeq" id="XP_002508509.1">
    <property type="nucleotide sequence ID" value="XM_002508463.1"/>
</dbReference>
<feature type="domain" description="Protein kinase" evidence="6">
    <location>
        <begin position="1"/>
        <end position="165"/>
    </location>
</feature>
<keyword evidence="4" id="KW-0418">Kinase</keyword>
<proteinExistence type="predicted"/>
<protein>
    <recommendedName>
        <fullName evidence="6">Protein kinase domain-containing protein</fullName>
    </recommendedName>
</protein>
<accession>C1FH59</accession>
<organism evidence="7 8">
    <name type="scientific">Micromonas commoda (strain RCC299 / NOUM17 / CCMP2709)</name>
    <name type="common">Picoplanktonic green alga</name>
    <dbReference type="NCBI Taxonomy" id="296587"/>
    <lineage>
        <taxon>Eukaryota</taxon>
        <taxon>Viridiplantae</taxon>
        <taxon>Chlorophyta</taxon>
        <taxon>Mamiellophyceae</taxon>
        <taxon>Mamiellales</taxon>
        <taxon>Mamiellaceae</taxon>
        <taxon>Micromonas</taxon>
    </lineage>
</organism>
<keyword evidence="3" id="KW-0547">Nucleotide-binding</keyword>
<evidence type="ECO:0000313" key="8">
    <source>
        <dbReference type="Proteomes" id="UP000002009"/>
    </source>
</evidence>
<dbReference type="OMA" id="GKDERDQ"/>
<dbReference type="Proteomes" id="UP000002009">
    <property type="component" value="Chromosome 10"/>
</dbReference>
<reference evidence="7 8" key="1">
    <citation type="journal article" date="2009" name="Science">
        <title>Green evolution and dynamic adaptations revealed by genomes of the marine picoeukaryotes Micromonas.</title>
        <authorList>
            <person name="Worden A.Z."/>
            <person name="Lee J.H."/>
            <person name="Mock T."/>
            <person name="Rouze P."/>
            <person name="Simmons M.P."/>
            <person name="Aerts A.L."/>
            <person name="Allen A.E."/>
            <person name="Cuvelier M.L."/>
            <person name="Derelle E."/>
            <person name="Everett M.V."/>
            <person name="Foulon E."/>
            <person name="Grimwood J."/>
            <person name="Gundlach H."/>
            <person name="Henrissat B."/>
            <person name="Napoli C."/>
            <person name="McDonald S.M."/>
            <person name="Parker M.S."/>
            <person name="Rombauts S."/>
            <person name="Salamov A."/>
            <person name="Von Dassow P."/>
            <person name="Badger J.H."/>
            <person name="Coutinho P.M."/>
            <person name="Demir E."/>
            <person name="Dubchak I."/>
            <person name="Gentemann C."/>
            <person name="Eikrem W."/>
            <person name="Gready J.E."/>
            <person name="John U."/>
            <person name="Lanier W."/>
            <person name="Lindquist E.A."/>
            <person name="Lucas S."/>
            <person name="Mayer K.F."/>
            <person name="Moreau H."/>
            <person name="Not F."/>
            <person name="Otillar R."/>
            <person name="Panaud O."/>
            <person name="Pangilinan J."/>
            <person name="Paulsen I."/>
            <person name="Piegu B."/>
            <person name="Poliakov A."/>
            <person name="Robbens S."/>
            <person name="Schmutz J."/>
            <person name="Toulza E."/>
            <person name="Wyss T."/>
            <person name="Zelensky A."/>
            <person name="Zhou K."/>
            <person name="Armbrust E.V."/>
            <person name="Bhattacharya D."/>
            <person name="Goodenough U.W."/>
            <person name="Van de Peer Y."/>
            <person name="Grigoriev I.V."/>
        </authorList>
    </citation>
    <scope>NUCLEOTIDE SEQUENCE [LARGE SCALE GENOMIC DNA]</scope>
    <source>
        <strain evidence="8">RCC299 / NOUM17</strain>
    </source>
</reference>
<dbReference type="PANTHER" id="PTHR24058">
    <property type="entry name" value="DUAL SPECIFICITY PROTEIN KINASE"/>
    <property type="match status" value="1"/>
</dbReference>
<dbReference type="eggNOG" id="KOG0667">
    <property type="taxonomic scope" value="Eukaryota"/>
</dbReference>
<dbReference type="GO" id="GO:0005524">
    <property type="term" value="F:ATP binding"/>
    <property type="evidence" value="ECO:0007669"/>
    <property type="project" value="UniProtKB-KW"/>
</dbReference>
<keyword evidence="1" id="KW-0723">Serine/threonine-protein kinase</keyword>